<dbReference type="InterPro" id="IPR050767">
    <property type="entry name" value="Sel1_AlgK"/>
</dbReference>
<name>A0A1H1JMP6_9BURK</name>
<dbReference type="PANTHER" id="PTHR11102">
    <property type="entry name" value="SEL-1-LIKE PROTEIN"/>
    <property type="match status" value="1"/>
</dbReference>
<protein>
    <submittedName>
        <fullName evidence="1">Sel1 repeat-containing protein</fullName>
    </submittedName>
</protein>
<sequence>MSNRKGNVSVEWTEWHKEPNTAGLEQAGAIQDFAGAEAAYKQLINQGSILSMVNLARWYELRPKDDGGADFEQAEIWYQRAIEAGSAVATLPVGYFYLRRKDYEKARSVFLIGKERGYAPSILRLGDLYAKGLGVQQNYDTAQDLFKRAAKMGNIWAKQTVAVLNMRRSKNVVEKILGSIMIGLSNLEFKYQNWREPRSEKLKK</sequence>
<accession>A0A1H1JMP6</accession>
<gene>
    <name evidence="1" type="ORF">SAMN05445850_5166</name>
</gene>
<dbReference type="PANTHER" id="PTHR11102:SF160">
    <property type="entry name" value="ERAD-ASSOCIATED E3 UBIQUITIN-PROTEIN LIGASE COMPONENT HRD3"/>
    <property type="match status" value="1"/>
</dbReference>
<dbReference type="SMART" id="SM00671">
    <property type="entry name" value="SEL1"/>
    <property type="match status" value="3"/>
</dbReference>
<evidence type="ECO:0000313" key="1">
    <source>
        <dbReference type="EMBL" id="SDR50945.1"/>
    </source>
</evidence>
<dbReference type="EMBL" id="FNKX01000002">
    <property type="protein sequence ID" value="SDR50945.1"/>
    <property type="molecule type" value="Genomic_DNA"/>
</dbReference>
<dbReference type="RefSeq" id="WP_143037233.1">
    <property type="nucleotide sequence ID" value="NZ_FNKX01000002.1"/>
</dbReference>
<organism evidence="1 2">
    <name type="scientific">Paraburkholderia tuberum</name>
    <dbReference type="NCBI Taxonomy" id="157910"/>
    <lineage>
        <taxon>Bacteria</taxon>
        <taxon>Pseudomonadati</taxon>
        <taxon>Pseudomonadota</taxon>
        <taxon>Betaproteobacteria</taxon>
        <taxon>Burkholderiales</taxon>
        <taxon>Burkholderiaceae</taxon>
        <taxon>Paraburkholderia</taxon>
    </lineage>
</organism>
<reference evidence="2" key="1">
    <citation type="submission" date="2016-10" db="EMBL/GenBank/DDBJ databases">
        <authorList>
            <person name="Varghese N."/>
            <person name="Submissions S."/>
        </authorList>
    </citation>
    <scope>NUCLEOTIDE SEQUENCE [LARGE SCALE GENOMIC DNA]</scope>
    <source>
        <strain evidence="2">DUS833</strain>
    </source>
</reference>
<dbReference type="InterPro" id="IPR011990">
    <property type="entry name" value="TPR-like_helical_dom_sf"/>
</dbReference>
<dbReference type="SUPFAM" id="SSF81901">
    <property type="entry name" value="HCP-like"/>
    <property type="match status" value="1"/>
</dbReference>
<dbReference type="STRING" id="157910.SAMN05445850_5166"/>
<dbReference type="Gene3D" id="1.25.40.10">
    <property type="entry name" value="Tetratricopeptide repeat domain"/>
    <property type="match status" value="1"/>
</dbReference>
<dbReference type="InterPro" id="IPR006597">
    <property type="entry name" value="Sel1-like"/>
</dbReference>
<evidence type="ECO:0000313" key="2">
    <source>
        <dbReference type="Proteomes" id="UP000199365"/>
    </source>
</evidence>
<proteinExistence type="predicted"/>
<keyword evidence="2" id="KW-1185">Reference proteome</keyword>
<dbReference type="Proteomes" id="UP000199365">
    <property type="component" value="Unassembled WGS sequence"/>
</dbReference>
<dbReference type="Pfam" id="PF08238">
    <property type="entry name" value="Sel1"/>
    <property type="match status" value="2"/>
</dbReference>
<dbReference type="AlphaFoldDB" id="A0A1H1JMP6"/>